<reference evidence="1 2" key="1">
    <citation type="journal article" date="2018" name="Sci. Rep.">
        <title>Genomic signatures of local adaptation to the degree of environmental predictability in rotifers.</title>
        <authorList>
            <person name="Franch-Gras L."/>
            <person name="Hahn C."/>
            <person name="Garcia-Roger E.M."/>
            <person name="Carmona M.J."/>
            <person name="Serra M."/>
            <person name="Gomez A."/>
        </authorList>
    </citation>
    <scope>NUCLEOTIDE SEQUENCE [LARGE SCALE GENOMIC DNA]</scope>
    <source>
        <strain evidence="1">HYR1</strain>
    </source>
</reference>
<evidence type="ECO:0000313" key="1">
    <source>
        <dbReference type="EMBL" id="RNA29958.1"/>
    </source>
</evidence>
<sequence length="128" mass="15725">MFYSIWFEFLYFAFKYLNVIIMHHLETNFFVYDCFYLFCQQYVLSFKCAHKIELWSKTNFLENRDKSLLEIVCKRFLFNFDLVVQILIAHKIEFYKHIKYLNIFSKILAKKPKLVIQPIPFLKPVNQD</sequence>
<dbReference type="EMBL" id="REGN01002147">
    <property type="protein sequence ID" value="RNA29958.1"/>
    <property type="molecule type" value="Genomic_DNA"/>
</dbReference>
<dbReference type="Proteomes" id="UP000276133">
    <property type="component" value="Unassembled WGS sequence"/>
</dbReference>
<gene>
    <name evidence="1" type="ORF">BpHYR1_054523</name>
</gene>
<protein>
    <submittedName>
        <fullName evidence="1">Uncharacterized protein</fullName>
    </submittedName>
</protein>
<name>A0A3M7S2V2_BRAPC</name>
<organism evidence="1 2">
    <name type="scientific">Brachionus plicatilis</name>
    <name type="common">Marine rotifer</name>
    <name type="synonym">Brachionus muelleri</name>
    <dbReference type="NCBI Taxonomy" id="10195"/>
    <lineage>
        <taxon>Eukaryota</taxon>
        <taxon>Metazoa</taxon>
        <taxon>Spiralia</taxon>
        <taxon>Gnathifera</taxon>
        <taxon>Rotifera</taxon>
        <taxon>Eurotatoria</taxon>
        <taxon>Monogononta</taxon>
        <taxon>Pseudotrocha</taxon>
        <taxon>Ploima</taxon>
        <taxon>Brachionidae</taxon>
        <taxon>Brachionus</taxon>
    </lineage>
</organism>
<proteinExistence type="predicted"/>
<accession>A0A3M7S2V2</accession>
<dbReference type="AlphaFoldDB" id="A0A3M7S2V2"/>
<evidence type="ECO:0000313" key="2">
    <source>
        <dbReference type="Proteomes" id="UP000276133"/>
    </source>
</evidence>
<comment type="caution">
    <text evidence="1">The sequence shown here is derived from an EMBL/GenBank/DDBJ whole genome shotgun (WGS) entry which is preliminary data.</text>
</comment>
<keyword evidence="2" id="KW-1185">Reference proteome</keyword>